<organism evidence="9 10">
    <name type="scientific">Trichuris suis</name>
    <name type="common">pig whipworm</name>
    <dbReference type="NCBI Taxonomy" id="68888"/>
    <lineage>
        <taxon>Eukaryota</taxon>
        <taxon>Metazoa</taxon>
        <taxon>Ecdysozoa</taxon>
        <taxon>Nematoda</taxon>
        <taxon>Enoplea</taxon>
        <taxon>Dorylaimia</taxon>
        <taxon>Trichinellida</taxon>
        <taxon>Trichuridae</taxon>
        <taxon>Trichuris</taxon>
    </lineage>
</organism>
<feature type="transmembrane region" description="Helical" evidence="6">
    <location>
        <begin position="544"/>
        <end position="560"/>
    </location>
</feature>
<reference evidence="9 10" key="1">
    <citation type="journal article" date="2014" name="Nat. Genet.">
        <title>Genome and transcriptome of the porcine whipworm Trichuris suis.</title>
        <authorList>
            <person name="Jex A.R."/>
            <person name="Nejsum P."/>
            <person name="Schwarz E.M."/>
            <person name="Hu L."/>
            <person name="Young N.D."/>
            <person name="Hall R.S."/>
            <person name="Korhonen P.K."/>
            <person name="Liao S."/>
            <person name="Thamsborg S."/>
            <person name="Xia J."/>
            <person name="Xu P."/>
            <person name="Wang S."/>
            <person name="Scheerlinck J.P."/>
            <person name="Hofmann A."/>
            <person name="Sternberg P.W."/>
            <person name="Wang J."/>
            <person name="Gasser R.B."/>
        </authorList>
    </citation>
    <scope>NUCLEOTIDE SEQUENCE [LARGE SCALE GENOMIC DNA]</scope>
    <source>
        <strain evidence="9">DCEP-RM93M</strain>
    </source>
</reference>
<feature type="transmembrane region" description="Helical" evidence="6">
    <location>
        <begin position="488"/>
        <end position="508"/>
    </location>
</feature>
<keyword evidence="2 6" id="KW-0812">Transmembrane</keyword>
<sequence length="1051" mass="116052">MNTPAVTIPTTKRMSLSNISVSKGRLALYEDDSDSEMPSISSFLKSFSGLYPEDRDQQRPMLGTIFGVYLPSIQHILGVQMFLRLLWIVGVAGVVESFTMVFLCCLCTFLTSISISAIATNGKVESGGTYFMISRNLGAEFGGAIGVLFYLANTVATSMYIVGGIEILLVYIAPDLPRFGTADSSHELNEQMFNNFRLYGSACLFVIFVICCMGVRFVQFAAPVSLSCVLLSIVVVYLGAFVATEATSPRVCILGDYLFKARSLNLRNDSNACNKTRLADLYCITKNSTHEKICESYYMEHDVISVAAIPGFNGETLTANLKSSYMRAGEIVPGHTGSAGIEVSQDMSTSFFVLMAIFFPSVTGIMTGANMSGDLRDPQQSIPVGTIAATVTTSVIYLSLVIVYGGSINGSVLRDKYGVSLGGKMVAAVLAWPSDWILLIGSFTSCIGAGLQCLCSAPRLLQSIAKDDLLPFLNPFRAVTARNEPFKALLVTTVIAECAILIGGIDYIAPVVDLFFLLSYCFCNIACALQTFLRAPNWRPRFRFYHWSLAVLGALLNLFIMFSTYWHYAFLALAVCAMLYKYIEYKGARQEWGDGIRGLALTTAQYSLLRIEDSSPGTRHWRPQLLVYINSREIDQIENVKVLHFASQLKAGRGLTMVTSIVNGELTCEEDRKKAEALKLKLTENMKAAKVKGFTEVVVSKYFAQNVETLLQCVGMGCLRPNTFVIAWPQNWKNVTGKTGLQMEHFIDVLCRAARAHICLLVPKGLVVFPDVRDQLAGFIDVWWIVPDTGILILLASLLQQHKAWRACKLRVFALAHSEDHLPGMKRKLQKCVSHLHIDALIDVSYVSADDRYPSAYMSAFWNLQHPNFCDTIGKGPFNKRTSVRRDTLTGVLVPKVEKSGSTASEPPDLVSSRESLTVGRFVLSPSRTRLDSANGKDHERTENNDSLSRRPSAVQIGKQSFELSEAKAFNSRILDKSSNSRLVLLPLPSLPETKSNCVQYVAYLDALTEGISRLLLVRSPDNEFDSVGWRGMCSFHYKKIALLKKPAVFI</sequence>
<gene>
    <name evidence="9" type="ORF">M513_02724</name>
</gene>
<dbReference type="Pfam" id="PF03522">
    <property type="entry name" value="SLC12"/>
    <property type="match status" value="2"/>
</dbReference>
<feature type="domain" description="Amino acid permease/ SLC12A" evidence="7">
    <location>
        <begin position="307"/>
        <end position="624"/>
    </location>
</feature>
<feature type="transmembrane region" description="Helical" evidence="6">
    <location>
        <begin position="381"/>
        <end position="404"/>
    </location>
</feature>
<dbReference type="AlphaFoldDB" id="A0A085MGC3"/>
<feature type="compositionally biased region" description="Basic and acidic residues" evidence="5">
    <location>
        <begin position="929"/>
        <end position="944"/>
    </location>
</feature>
<feature type="domain" description="SLC12A transporter C-terminal" evidence="8">
    <location>
        <begin position="774"/>
        <end position="862"/>
    </location>
</feature>
<name>A0A085MGC3_9BILA</name>
<feature type="transmembrane region" description="Helical" evidence="6">
    <location>
        <begin position="132"/>
        <end position="152"/>
    </location>
</feature>
<dbReference type="GO" id="GO:0015379">
    <property type="term" value="F:potassium:chloride symporter activity"/>
    <property type="evidence" value="ECO:0007669"/>
    <property type="project" value="TreeGrafter"/>
</dbReference>
<dbReference type="GO" id="GO:0005886">
    <property type="term" value="C:plasma membrane"/>
    <property type="evidence" value="ECO:0007669"/>
    <property type="project" value="TreeGrafter"/>
</dbReference>
<dbReference type="GO" id="GO:0045202">
    <property type="term" value="C:synapse"/>
    <property type="evidence" value="ECO:0007669"/>
    <property type="project" value="GOC"/>
</dbReference>
<evidence type="ECO:0000256" key="6">
    <source>
        <dbReference type="SAM" id="Phobius"/>
    </source>
</evidence>
<dbReference type="GO" id="GO:0055075">
    <property type="term" value="P:potassium ion homeostasis"/>
    <property type="evidence" value="ECO:0007669"/>
    <property type="project" value="TreeGrafter"/>
</dbReference>
<feature type="transmembrane region" description="Helical" evidence="6">
    <location>
        <begin position="100"/>
        <end position="120"/>
    </location>
</feature>
<feature type="region of interest" description="Disordered" evidence="5">
    <location>
        <begin position="929"/>
        <end position="952"/>
    </location>
</feature>
<dbReference type="GO" id="GO:0055064">
    <property type="term" value="P:chloride ion homeostasis"/>
    <property type="evidence" value="ECO:0007669"/>
    <property type="project" value="TreeGrafter"/>
</dbReference>
<evidence type="ECO:0000313" key="10">
    <source>
        <dbReference type="Proteomes" id="UP000030764"/>
    </source>
</evidence>
<dbReference type="InterPro" id="IPR004841">
    <property type="entry name" value="AA-permease/SLC12A_dom"/>
</dbReference>
<proteinExistence type="predicted"/>
<evidence type="ECO:0000256" key="5">
    <source>
        <dbReference type="SAM" id="MobiDB-lite"/>
    </source>
</evidence>
<evidence type="ECO:0000256" key="1">
    <source>
        <dbReference type="ARBA" id="ARBA00004141"/>
    </source>
</evidence>
<protein>
    <recommendedName>
        <fullName evidence="11">Amino acid permease</fullName>
    </recommendedName>
</protein>
<dbReference type="Pfam" id="PF00324">
    <property type="entry name" value="AA_permease"/>
    <property type="match status" value="2"/>
</dbReference>
<dbReference type="Gene3D" id="1.20.1740.10">
    <property type="entry name" value="Amino acid/polyamine transporter I"/>
    <property type="match status" value="1"/>
</dbReference>
<feature type="transmembrane region" description="Helical" evidence="6">
    <location>
        <begin position="65"/>
        <end position="88"/>
    </location>
</feature>
<dbReference type="PANTHER" id="PTHR11827">
    <property type="entry name" value="SOLUTE CARRIER FAMILY 12, CATION COTRANSPORTERS"/>
    <property type="match status" value="1"/>
</dbReference>
<comment type="subcellular location">
    <subcellularLocation>
        <location evidence="1">Membrane</location>
        <topology evidence="1">Multi-pass membrane protein</topology>
    </subcellularLocation>
</comment>
<feature type="transmembrane region" description="Helical" evidence="6">
    <location>
        <begin position="351"/>
        <end position="369"/>
    </location>
</feature>
<dbReference type="GO" id="GO:1990573">
    <property type="term" value="P:potassium ion import across plasma membrane"/>
    <property type="evidence" value="ECO:0007669"/>
    <property type="project" value="TreeGrafter"/>
</dbReference>
<dbReference type="InterPro" id="IPR018491">
    <property type="entry name" value="SLC12_C"/>
</dbReference>
<dbReference type="GO" id="GO:0007268">
    <property type="term" value="P:chemical synaptic transmission"/>
    <property type="evidence" value="ECO:0007669"/>
    <property type="project" value="TreeGrafter"/>
</dbReference>
<accession>A0A085MGC3</accession>
<evidence type="ECO:0008006" key="11">
    <source>
        <dbReference type="Google" id="ProtNLM"/>
    </source>
</evidence>
<feature type="transmembrane region" description="Helical" evidence="6">
    <location>
        <begin position="514"/>
        <end position="532"/>
    </location>
</feature>
<feature type="domain" description="Amino acid permease/ SLC12A" evidence="7">
    <location>
        <begin position="68"/>
        <end position="242"/>
    </location>
</feature>
<keyword evidence="4 6" id="KW-0472">Membrane</keyword>
<feature type="transmembrane region" description="Helical" evidence="6">
    <location>
        <begin position="158"/>
        <end position="177"/>
    </location>
</feature>
<dbReference type="PANTHER" id="PTHR11827:SF53">
    <property type="entry name" value="K+_CL-COTRANSPORTER"/>
    <property type="match status" value="1"/>
</dbReference>
<dbReference type="GO" id="GO:0006884">
    <property type="term" value="P:cell volume homeostasis"/>
    <property type="evidence" value="ECO:0007669"/>
    <property type="project" value="TreeGrafter"/>
</dbReference>
<keyword evidence="10" id="KW-1185">Reference proteome</keyword>
<evidence type="ECO:0000313" key="9">
    <source>
        <dbReference type="EMBL" id="KFD56269.1"/>
    </source>
</evidence>
<feature type="transmembrane region" description="Helical" evidence="6">
    <location>
        <begin position="198"/>
        <end position="218"/>
    </location>
</feature>
<dbReference type="EMBL" id="KL363194">
    <property type="protein sequence ID" value="KFD56269.1"/>
    <property type="molecule type" value="Genomic_DNA"/>
</dbReference>
<feature type="domain" description="SLC12A transporter C-terminal" evidence="8">
    <location>
        <begin position="642"/>
        <end position="761"/>
    </location>
</feature>
<feature type="non-terminal residue" evidence="9">
    <location>
        <position position="1051"/>
    </location>
</feature>
<feature type="transmembrane region" description="Helical" evidence="6">
    <location>
        <begin position="224"/>
        <end position="243"/>
    </location>
</feature>
<dbReference type="InterPro" id="IPR004842">
    <property type="entry name" value="SLC12A_fam"/>
</dbReference>
<evidence type="ECO:0000256" key="3">
    <source>
        <dbReference type="ARBA" id="ARBA00022989"/>
    </source>
</evidence>
<evidence type="ECO:0000256" key="4">
    <source>
        <dbReference type="ARBA" id="ARBA00023136"/>
    </source>
</evidence>
<evidence type="ECO:0000259" key="8">
    <source>
        <dbReference type="Pfam" id="PF03522"/>
    </source>
</evidence>
<dbReference type="Proteomes" id="UP000030764">
    <property type="component" value="Unassembled WGS sequence"/>
</dbReference>
<evidence type="ECO:0000256" key="2">
    <source>
        <dbReference type="ARBA" id="ARBA00022692"/>
    </source>
</evidence>
<keyword evidence="3 6" id="KW-1133">Transmembrane helix</keyword>
<evidence type="ECO:0000259" key="7">
    <source>
        <dbReference type="Pfam" id="PF00324"/>
    </source>
</evidence>